<evidence type="ECO:0000313" key="4">
    <source>
        <dbReference type="Proteomes" id="UP001632038"/>
    </source>
</evidence>
<dbReference type="InterPro" id="IPR006501">
    <property type="entry name" value="Pectinesterase_inhib_dom"/>
</dbReference>
<dbReference type="SUPFAM" id="SSF101148">
    <property type="entry name" value="Plant invertase/pectin methylesterase inhibitor"/>
    <property type="match status" value="1"/>
</dbReference>
<dbReference type="SMART" id="SM00856">
    <property type="entry name" value="PMEI"/>
    <property type="match status" value="1"/>
</dbReference>
<dbReference type="AlphaFoldDB" id="A0ABD3CVN7"/>
<feature type="signal peptide" evidence="1">
    <location>
        <begin position="1"/>
        <end position="23"/>
    </location>
</feature>
<keyword evidence="1" id="KW-0732">Signal</keyword>
<organism evidence="3 4">
    <name type="scientific">Castilleja foliolosa</name>
    <dbReference type="NCBI Taxonomy" id="1961234"/>
    <lineage>
        <taxon>Eukaryota</taxon>
        <taxon>Viridiplantae</taxon>
        <taxon>Streptophyta</taxon>
        <taxon>Embryophyta</taxon>
        <taxon>Tracheophyta</taxon>
        <taxon>Spermatophyta</taxon>
        <taxon>Magnoliopsida</taxon>
        <taxon>eudicotyledons</taxon>
        <taxon>Gunneridae</taxon>
        <taxon>Pentapetalae</taxon>
        <taxon>asterids</taxon>
        <taxon>lamiids</taxon>
        <taxon>Lamiales</taxon>
        <taxon>Orobanchaceae</taxon>
        <taxon>Pedicularideae</taxon>
        <taxon>Castillejinae</taxon>
        <taxon>Castilleja</taxon>
    </lineage>
</organism>
<dbReference type="EMBL" id="JAVIJP010000028">
    <property type="protein sequence ID" value="KAL3634078.1"/>
    <property type="molecule type" value="Genomic_DNA"/>
</dbReference>
<protein>
    <recommendedName>
        <fullName evidence="2">Pectinesterase inhibitor domain-containing protein</fullName>
    </recommendedName>
</protein>
<dbReference type="Gene3D" id="1.20.140.40">
    <property type="entry name" value="Invertase/pectin methylesterase inhibitor family protein"/>
    <property type="match status" value="1"/>
</dbReference>
<keyword evidence="4" id="KW-1185">Reference proteome</keyword>
<dbReference type="InterPro" id="IPR035513">
    <property type="entry name" value="Invertase/methylesterase_inhib"/>
</dbReference>
<evidence type="ECO:0000259" key="2">
    <source>
        <dbReference type="SMART" id="SM00856"/>
    </source>
</evidence>
<evidence type="ECO:0000313" key="3">
    <source>
        <dbReference type="EMBL" id="KAL3634078.1"/>
    </source>
</evidence>
<dbReference type="Proteomes" id="UP001632038">
    <property type="component" value="Unassembled WGS sequence"/>
</dbReference>
<sequence>MKQAMHFILAATISLSLLAICKAGNNPVLSVNKICSTSTNKTLCTAMLQRCNCISSIDDIGTFVSGKATSKIKEMVDKLVPKNFVTCKETMGNAIDNLNMCHDYFQKKKTIDFNSLKTKADSILTDVTTCEDEYARYIKQKKQKTLYHQSFAEAKNIIDVLLVILNNSK</sequence>
<feature type="domain" description="Pectinesterase inhibitor" evidence="2">
    <location>
        <begin position="26"/>
        <end position="164"/>
    </location>
</feature>
<reference evidence="4" key="1">
    <citation type="journal article" date="2024" name="IScience">
        <title>Strigolactones Initiate the Formation of Haustorium-like Structures in Castilleja.</title>
        <authorList>
            <person name="Buerger M."/>
            <person name="Peterson D."/>
            <person name="Chory J."/>
        </authorList>
    </citation>
    <scope>NUCLEOTIDE SEQUENCE [LARGE SCALE GENOMIC DNA]</scope>
</reference>
<evidence type="ECO:0000256" key="1">
    <source>
        <dbReference type="SAM" id="SignalP"/>
    </source>
</evidence>
<dbReference type="Pfam" id="PF04043">
    <property type="entry name" value="PMEI"/>
    <property type="match status" value="1"/>
</dbReference>
<accession>A0ABD3CVN7</accession>
<gene>
    <name evidence="3" type="ORF">CASFOL_021132</name>
</gene>
<proteinExistence type="predicted"/>
<feature type="chain" id="PRO_5044789618" description="Pectinesterase inhibitor domain-containing protein" evidence="1">
    <location>
        <begin position="24"/>
        <end position="169"/>
    </location>
</feature>
<name>A0ABD3CVN7_9LAMI</name>
<comment type="caution">
    <text evidence="3">The sequence shown here is derived from an EMBL/GenBank/DDBJ whole genome shotgun (WGS) entry which is preliminary data.</text>
</comment>